<name>A0A4R8LTE9_9BURK</name>
<proteinExistence type="predicted"/>
<dbReference type="EMBL" id="SORE01000008">
    <property type="protein sequence ID" value="TDY50973.1"/>
    <property type="molecule type" value="Genomic_DNA"/>
</dbReference>
<organism evidence="1 2">
    <name type="scientific">Paraburkholderia rhizosphaerae</name>
    <dbReference type="NCBI Taxonomy" id="480658"/>
    <lineage>
        <taxon>Bacteria</taxon>
        <taxon>Pseudomonadati</taxon>
        <taxon>Pseudomonadota</taxon>
        <taxon>Betaproteobacteria</taxon>
        <taxon>Burkholderiales</taxon>
        <taxon>Burkholderiaceae</taxon>
        <taxon>Paraburkholderia</taxon>
    </lineage>
</organism>
<evidence type="ECO:0000313" key="2">
    <source>
        <dbReference type="Proteomes" id="UP000295509"/>
    </source>
</evidence>
<accession>A0A4R8LTE9</accession>
<sequence>MDDVARRNGNITYQHAGAPRASGARAMAVRACVALVCAACAAGCTISNWNDPYWHSPNGDERTAAFLKTETQLAAAREHASVVCDTQDACDRFWARTRAYVVEHSPTRIRRADDSVIETARPYEFGIAYFRAERATHDDGSTRISLKGLCRGMYNGAGGPGWTYSLCAPQIEAAEAAFQQTIEQPG</sequence>
<protein>
    <submittedName>
        <fullName evidence="1">Uncharacterized protein</fullName>
    </submittedName>
</protein>
<evidence type="ECO:0000313" key="1">
    <source>
        <dbReference type="EMBL" id="TDY50973.1"/>
    </source>
</evidence>
<dbReference type="AlphaFoldDB" id="A0A4R8LTE9"/>
<dbReference type="Proteomes" id="UP000295509">
    <property type="component" value="Unassembled WGS sequence"/>
</dbReference>
<dbReference type="RefSeq" id="WP_243849519.1">
    <property type="nucleotide sequence ID" value="NZ_JBHLUW010000003.1"/>
</dbReference>
<keyword evidence="2" id="KW-1185">Reference proteome</keyword>
<comment type="caution">
    <text evidence="1">The sequence shown here is derived from an EMBL/GenBank/DDBJ whole genome shotgun (WGS) entry which is preliminary data.</text>
</comment>
<gene>
    <name evidence="1" type="ORF">BX592_108210</name>
</gene>
<reference evidence="1 2" key="1">
    <citation type="submission" date="2019-03" db="EMBL/GenBank/DDBJ databases">
        <title>Genomic Encyclopedia of Type Strains, Phase III (KMG-III): the genomes of soil and plant-associated and newly described type strains.</title>
        <authorList>
            <person name="Whitman W."/>
        </authorList>
    </citation>
    <scope>NUCLEOTIDE SEQUENCE [LARGE SCALE GENOMIC DNA]</scope>
    <source>
        <strain evidence="1 2">LMG 29544</strain>
    </source>
</reference>